<keyword evidence="1" id="KW-1133">Transmembrane helix</keyword>
<dbReference type="EMBL" id="JAHKSW010000015">
    <property type="protein sequence ID" value="KAG7323823.1"/>
    <property type="molecule type" value="Genomic_DNA"/>
</dbReference>
<name>A0A9D3SLG7_9TELE</name>
<reference evidence="2 3" key="1">
    <citation type="submission" date="2021-06" db="EMBL/GenBank/DDBJ databases">
        <title>Chromosome-level genome assembly of the red-tail catfish (Hemibagrus wyckioides).</title>
        <authorList>
            <person name="Shao F."/>
        </authorList>
    </citation>
    <scope>NUCLEOTIDE SEQUENCE [LARGE SCALE GENOMIC DNA]</scope>
    <source>
        <strain evidence="2">EC202008001</strain>
        <tissue evidence="2">Blood</tissue>
    </source>
</reference>
<organism evidence="2 3">
    <name type="scientific">Hemibagrus wyckioides</name>
    <dbReference type="NCBI Taxonomy" id="337641"/>
    <lineage>
        <taxon>Eukaryota</taxon>
        <taxon>Metazoa</taxon>
        <taxon>Chordata</taxon>
        <taxon>Craniata</taxon>
        <taxon>Vertebrata</taxon>
        <taxon>Euteleostomi</taxon>
        <taxon>Actinopterygii</taxon>
        <taxon>Neopterygii</taxon>
        <taxon>Teleostei</taxon>
        <taxon>Ostariophysi</taxon>
        <taxon>Siluriformes</taxon>
        <taxon>Bagridae</taxon>
        <taxon>Hemibagrus</taxon>
    </lineage>
</organism>
<dbReference type="AlphaFoldDB" id="A0A9D3SLG7"/>
<sequence length="110" mass="12760">MKTRWASGSRTVDWAAFLRGKERSRKSETLRDRSLDLYPEIWTVSMSERRMRNALHFFSFANLSVFPLHPFVFPCSVFKRGQVIFITTNQVRQSTNNIITPGTFALESAL</sequence>
<evidence type="ECO:0000313" key="3">
    <source>
        <dbReference type="Proteomes" id="UP000824219"/>
    </source>
</evidence>
<evidence type="ECO:0000256" key="1">
    <source>
        <dbReference type="SAM" id="Phobius"/>
    </source>
</evidence>
<evidence type="ECO:0000313" key="2">
    <source>
        <dbReference type="EMBL" id="KAG7323823.1"/>
    </source>
</evidence>
<accession>A0A9D3SLG7</accession>
<keyword evidence="1" id="KW-0812">Transmembrane</keyword>
<proteinExistence type="predicted"/>
<protein>
    <submittedName>
        <fullName evidence="2">Uncharacterized protein</fullName>
    </submittedName>
</protein>
<dbReference type="Proteomes" id="UP000824219">
    <property type="component" value="Linkage Group LG15"/>
</dbReference>
<gene>
    <name evidence="2" type="ORF">KOW79_013525</name>
</gene>
<keyword evidence="3" id="KW-1185">Reference proteome</keyword>
<keyword evidence="1" id="KW-0472">Membrane</keyword>
<feature type="transmembrane region" description="Helical" evidence="1">
    <location>
        <begin position="54"/>
        <end position="73"/>
    </location>
</feature>
<comment type="caution">
    <text evidence="2">The sequence shown here is derived from an EMBL/GenBank/DDBJ whole genome shotgun (WGS) entry which is preliminary data.</text>
</comment>